<feature type="transmembrane region" description="Helical" evidence="2">
    <location>
        <begin position="434"/>
        <end position="452"/>
    </location>
</feature>
<feature type="transmembrane region" description="Helical" evidence="2">
    <location>
        <begin position="320"/>
        <end position="342"/>
    </location>
</feature>
<feature type="transmembrane region" description="Helical" evidence="2">
    <location>
        <begin position="293"/>
        <end position="313"/>
    </location>
</feature>
<dbReference type="RefSeq" id="WP_201655235.1">
    <property type="nucleotide sequence ID" value="NZ_CP068047.1"/>
</dbReference>
<organism evidence="3 4">
    <name type="scientific">Devosia oryziradicis</name>
    <dbReference type="NCBI Taxonomy" id="2801335"/>
    <lineage>
        <taxon>Bacteria</taxon>
        <taxon>Pseudomonadati</taxon>
        <taxon>Pseudomonadota</taxon>
        <taxon>Alphaproteobacteria</taxon>
        <taxon>Hyphomicrobiales</taxon>
        <taxon>Devosiaceae</taxon>
        <taxon>Devosia</taxon>
    </lineage>
</organism>
<name>A0ABX7C0C9_9HYPH</name>
<feature type="transmembrane region" description="Helical" evidence="2">
    <location>
        <begin position="841"/>
        <end position="860"/>
    </location>
</feature>
<feature type="transmembrane region" description="Helical" evidence="2">
    <location>
        <begin position="644"/>
        <end position="667"/>
    </location>
</feature>
<feature type="transmembrane region" description="Helical" evidence="2">
    <location>
        <begin position="226"/>
        <end position="257"/>
    </location>
</feature>
<evidence type="ECO:0000256" key="2">
    <source>
        <dbReference type="SAM" id="Phobius"/>
    </source>
</evidence>
<feature type="transmembrane region" description="Helical" evidence="2">
    <location>
        <begin position="129"/>
        <end position="150"/>
    </location>
</feature>
<feature type="transmembrane region" description="Helical" evidence="2">
    <location>
        <begin position="194"/>
        <end position="220"/>
    </location>
</feature>
<feature type="transmembrane region" description="Helical" evidence="2">
    <location>
        <begin position="550"/>
        <end position="566"/>
    </location>
</feature>
<feature type="region of interest" description="Disordered" evidence="1">
    <location>
        <begin position="74"/>
        <end position="105"/>
    </location>
</feature>
<feature type="transmembrane region" description="Helical" evidence="2">
    <location>
        <begin position="527"/>
        <end position="544"/>
    </location>
</feature>
<feature type="transmembrane region" description="Helical" evidence="2">
    <location>
        <begin position="362"/>
        <end position="381"/>
    </location>
</feature>
<dbReference type="PIRSF" id="PIRSF035905">
    <property type="entry name" value="UCP035905_mp"/>
    <property type="match status" value="1"/>
</dbReference>
<feature type="transmembrane region" description="Helical" evidence="2">
    <location>
        <begin position="679"/>
        <end position="697"/>
    </location>
</feature>
<feature type="transmembrane region" description="Helical" evidence="2">
    <location>
        <begin position="496"/>
        <end position="515"/>
    </location>
</feature>
<dbReference type="PANTHER" id="PTHR38434">
    <property type="entry name" value="BLL2549 PROTEIN"/>
    <property type="match status" value="1"/>
</dbReference>
<feature type="transmembrane region" description="Helical" evidence="2">
    <location>
        <begin position="742"/>
        <end position="764"/>
    </location>
</feature>
<feature type="transmembrane region" description="Helical" evidence="2">
    <location>
        <begin position="269"/>
        <end position="287"/>
    </location>
</feature>
<sequence length="904" mass="95147">MAFGVLLGAFYLIAPVVALILAVGHSGRVARLAAENASLKVRIDNLERRALHPTDPVTTTPPAAVPVDVPEAESVVEPVEPADPPPEQPDHIADEPEPAEPLDGGWAAAATTPAAVASPRPQFDWERFIGVRLPVWLGALALSLAGFFFVRYSIEAGLLTPAFRVFAVLLAAFGFLIAAELVRRRVKLDNGPAIAAALAAAGVATLVATAYLASVIYELVPITAGFIAMAAATAAGIAIALIFGRTVAIVGMLGGYVTPALMPSEQPSSAVLFAYLTAILVGIFFVIQRKGWWNIALVALLGPLVWIAAWASLPGFETDHIWGTAFLFAVSAIVLVAAYPSWSIADRPVSAQGRRGEPTNPGQAVVAAVALSSLGFAAFLVQSGYALPFWQGLLVFGAAAVALAFIWPVAMRYLPLAPLAATAVAMLGWENSEPAATLIIIAAAAIFGLFALDQFRRLQTPLLASGTAAFVALFFYIMALSKTVGWQGALDQPHSWALGALALAAALLALLWRFGPATEDAAVRDRVYAILASAVTAFLSLVVVLELDPLYYPAAAALEVLGLAYVHRRTGVGALRTVAIGLSAIYALLIVGAFNATGSTAAFSFDPAYAFAPSLSDSPWVLLILPGLAFLGAGYLFRRDDADVFADCLDVGGIAVAAIGFLVLGGADAATMRTAHSTIAKIALPELALAAAAIYAGRRWLRRTLYFGGLAVAVATTLAMALSVVLPVYTFWPYQEIAGAPVFNMSLLSLGLPSLALLAIGWFVRQDARLPIARTGIAISIAAVVFLFTLMVLDIRHAFHPLDLQGPTWDAESYTYSIAMLAFGAALLIIGVVIRNLGARALSFVFVLAATIKVFLFDAADLEGLWRVLSFLGMGLSFLAISWLYARFVFGLGRKTPEQPSPAT</sequence>
<feature type="transmembrane region" description="Helical" evidence="2">
    <location>
        <begin position="162"/>
        <end position="182"/>
    </location>
</feature>
<feature type="transmembrane region" description="Helical" evidence="2">
    <location>
        <begin position="578"/>
        <end position="598"/>
    </location>
</feature>
<feature type="transmembrane region" description="Helical" evidence="2">
    <location>
        <begin position="618"/>
        <end position="637"/>
    </location>
</feature>
<evidence type="ECO:0000256" key="1">
    <source>
        <dbReference type="SAM" id="MobiDB-lite"/>
    </source>
</evidence>
<feature type="transmembrane region" description="Helical" evidence="2">
    <location>
        <begin position="393"/>
        <end position="414"/>
    </location>
</feature>
<dbReference type="PANTHER" id="PTHR38434:SF1">
    <property type="entry name" value="BLL2549 PROTEIN"/>
    <property type="match status" value="1"/>
</dbReference>
<proteinExistence type="predicted"/>
<dbReference type="Proteomes" id="UP000595460">
    <property type="component" value="Chromosome"/>
</dbReference>
<dbReference type="EMBL" id="CP068047">
    <property type="protein sequence ID" value="QQR35501.1"/>
    <property type="molecule type" value="Genomic_DNA"/>
</dbReference>
<feature type="transmembrane region" description="Helical" evidence="2">
    <location>
        <begin position="704"/>
        <end position="730"/>
    </location>
</feature>
<keyword evidence="2" id="KW-0812">Transmembrane</keyword>
<accession>A0ABX7C0C9</accession>
<feature type="transmembrane region" description="Helical" evidence="2">
    <location>
        <begin position="866"/>
        <end position="886"/>
    </location>
</feature>
<reference evidence="3 4" key="1">
    <citation type="submission" date="2021-01" db="EMBL/GenBank/DDBJ databases">
        <title>Genome seq and assembly of Devosia sp. G19.</title>
        <authorList>
            <person name="Chhetri G."/>
        </authorList>
    </citation>
    <scope>NUCLEOTIDE SEQUENCE [LARGE SCALE GENOMIC DNA]</scope>
    <source>
        <strain evidence="3 4">G19</strain>
    </source>
</reference>
<feature type="transmembrane region" description="Helical" evidence="2">
    <location>
        <begin position="776"/>
        <end position="793"/>
    </location>
</feature>
<feature type="transmembrane region" description="Helical" evidence="2">
    <location>
        <begin position="6"/>
        <end position="24"/>
    </location>
</feature>
<evidence type="ECO:0000313" key="3">
    <source>
        <dbReference type="EMBL" id="QQR35501.1"/>
    </source>
</evidence>
<protein>
    <submittedName>
        <fullName evidence="3">DUF2339 domain-containing protein</fullName>
    </submittedName>
</protein>
<keyword evidence="4" id="KW-1185">Reference proteome</keyword>
<feature type="transmembrane region" description="Helical" evidence="2">
    <location>
        <begin position="813"/>
        <end position="834"/>
    </location>
</feature>
<evidence type="ECO:0000313" key="4">
    <source>
        <dbReference type="Proteomes" id="UP000595460"/>
    </source>
</evidence>
<dbReference type="Pfam" id="PF10101">
    <property type="entry name" value="DUF2339"/>
    <property type="match status" value="2"/>
</dbReference>
<keyword evidence="2" id="KW-0472">Membrane</keyword>
<feature type="transmembrane region" description="Helical" evidence="2">
    <location>
        <begin position="464"/>
        <end position="484"/>
    </location>
</feature>
<keyword evidence="2" id="KW-1133">Transmembrane helix</keyword>
<dbReference type="InterPro" id="IPR019286">
    <property type="entry name" value="DUF2339_TM"/>
</dbReference>
<gene>
    <name evidence="3" type="ORF">JI749_14260</name>
</gene>
<dbReference type="InterPro" id="IPR014600">
    <property type="entry name" value="UCP035905_mem"/>
</dbReference>